<feature type="transmembrane region" description="Helical" evidence="2">
    <location>
        <begin position="116"/>
        <end position="137"/>
    </location>
</feature>
<proteinExistence type="predicted"/>
<evidence type="ECO:0000313" key="4">
    <source>
        <dbReference type="EMBL" id="KII85200.1"/>
    </source>
</evidence>
<feature type="transmembrane region" description="Helical" evidence="2">
    <location>
        <begin position="157"/>
        <end position="177"/>
    </location>
</feature>
<keyword evidence="2" id="KW-0472">Membrane</keyword>
<dbReference type="Proteomes" id="UP000053263">
    <property type="component" value="Unassembled WGS sequence"/>
</dbReference>
<dbReference type="InterPro" id="IPR045339">
    <property type="entry name" value="DUF6534"/>
</dbReference>
<organism evidence="4 5">
    <name type="scientific">Plicaturopsis crispa FD-325 SS-3</name>
    <dbReference type="NCBI Taxonomy" id="944288"/>
    <lineage>
        <taxon>Eukaryota</taxon>
        <taxon>Fungi</taxon>
        <taxon>Dikarya</taxon>
        <taxon>Basidiomycota</taxon>
        <taxon>Agaricomycotina</taxon>
        <taxon>Agaricomycetes</taxon>
        <taxon>Agaricomycetidae</taxon>
        <taxon>Amylocorticiales</taxon>
        <taxon>Amylocorticiaceae</taxon>
        <taxon>Plicatura</taxon>
        <taxon>Plicaturopsis crispa</taxon>
    </lineage>
</organism>
<reference evidence="4 5" key="1">
    <citation type="submission" date="2014-06" db="EMBL/GenBank/DDBJ databases">
        <title>Evolutionary Origins and Diversification of the Mycorrhizal Mutualists.</title>
        <authorList>
            <consortium name="DOE Joint Genome Institute"/>
            <consortium name="Mycorrhizal Genomics Consortium"/>
            <person name="Kohler A."/>
            <person name="Kuo A."/>
            <person name="Nagy L.G."/>
            <person name="Floudas D."/>
            <person name="Copeland A."/>
            <person name="Barry K.W."/>
            <person name="Cichocki N."/>
            <person name="Veneault-Fourrey C."/>
            <person name="LaButti K."/>
            <person name="Lindquist E.A."/>
            <person name="Lipzen A."/>
            <person name="Lundell T."/>
            <person name="Morin E."/>
            <person name="Murat C."/>
            <person name="Riley R."/>
            <person name="Ohm R."/>
            <person name="Sun H."/>
            <person name="Tunlid A."/>
            <person name="Henrissat B."/>
            <person name="Grigoriev I.V."/>
            <person name="Hibbett D.S."/>
            <person name="Martin F."/>
        </authorList>
    </citation>
    <scope>NUCLEOTIDE SEQUENCE [LARGE SCALE GENOMIC DNA]</scope>
    <source>
        <strain evidence="4 5">FD-325 SS-3</strain>
    </source>
</reference>
<evidence type="ECO:0000256" key="1">
    <source>
        <dbReference type="SAM" id="MobiDB-lite"/>
    </source>
</evidence>
<feature type="transmembrane region" description="Helical" evidence="2">
    <location>
        <begin position="198"/>
        <end position="220"/>
    </location>
</feature>
<protein>
    <submittedName>
        <fullName evidence="4">Unplaced genomic scaffold PLICRscaffold_15, whole genome shotgun sequence</fullName>
    </submittedName>
</protein>
<feature type="region of interest" description="Disordered" evidence="1">
    <location>
        <begin position="293"/>
        <end position="314"/>
    </location>
</feature>
<keyword evidence="2" id="KW-1133">Transmembrane helix</keyword>
<feature type="domain" description="DUF6534" evidence="3">
    <location>
        <begin position="162"/>
        <end position="250"/>
    </location>
</feature>
<feature type="transmembrane region" description="Helical" evidence="2">
    <location>
        <begin position="6"/>
        <end position="30"/>
    </location>
</feature>
<dbReference type="HOGENOM" id="CLU_046025_2_0_1"/>
<evidence type="ECO:0000313" key="5">
    <source>
        <dbReference type="Proteomes" id="UP000053263"/>
    </source>
</evidence>
<gene>
    <name evidence="4" type="ORF">PLICRDRAFT_45354</name>
</gene>
<dbReference type="EMBL" id="KN832568">
    <property type="protein sequence ID" value="KII85200.1"/>
    <property type="molecule type" value="Genomic_DNA"/>
</dbReference>
<evidence type="ECO:0000256" key="2">
    <source>
        <dbReference type="SAM" id="Phobius"/>
    </source>
</evidence>
<name>A0A0C9SYQ0_PLICR</name>
<feature type="transmembrane region" description="Helical" evidence="2">
    <location>
        <begin position="42"/>
        <end position="66"/>
    </location>
</feature>
<dbReference type="AlphaFoldDB" id="A0A0C9SYQ0"/>
<dbReference type="OrthoDB" id="2562493at2759"/>
<keyword evidence="2" id="KW-0812">Transmembrane</keyword>
<evidence type="ECO:0000259" key="3">
    <source>
        <dbReference type="Pfam" id="PF20152"/>
    </source>
</evidence>
<accession>A0A0C9SYQ0</accession>
<dbReference type="PANTHER" id="PTHR40465">
    <property type="entry name" value="CHROMOSOME 1, WHOLE GENOME SHOTGUN SEQUENCE"/>
    <property type="match status" value="1"/>
</dbReference>
<dbReference type="Pfam" id="PF20152">
    <property type="entry name" value="DUF6534"/>
    <property type="match status" value="1"/>
</dbReference>
<keyword evidence="5" id="KW-1185">Reference proteome</keyword>
<sequence>MVKVQLVLGPVVVSVVLNAFLFGLCVLQFSTYYASQVKTKPLIRLLIAWVMLLDTYHTITSVYLLWDYVVTNFNNEEILNKSPWPFPSTPIVTALASVPIQHYLAWRIQRFSGSWWIFGIVSAMSVLQGIFAFASAIKALLVPNISDFDKVIPYVDTWLGVAMACDLTITALLTKYLRQCRTGFRRTDNVIARIIRSSVETAAFAFFFCIMDFITFTIPVLQNTNFHLIFALPMGRIYTNTLMTTINSRSELRIKLDGVHDTTFEPTHPGGIPVFARTADPEHTGAVLTVDVAEEENQSDESHRRPSTGYDAGNQIELDCRKYEHSDAHGSEREVKAAPVA</sequence>
<dbReference type="PANTHER" id="PTHR40465:SF1">
    <property type="entry name" value="DUF6534 DOMAIN-CONTAINING PROTEIN"/>
    <property type="match status" value="1"/>
</dbReference>